<name>A0ABY4T6S8_9GAMM</name>
<sequence>MRMTTKRSVSIALVVALGLAGQAAAADLVCPAPNRITESEGSYGWDYTAKVGADTWEGSNPEGKSGDAKTFKLTEVTLRSGTFVACDYAGDGKAGVRLSLETKKQTTPVNAADWTNHCTVSGSKACAFRLEP</sequence>
<accession>A0ABY4T6S8</accession>
<organism evidence="2 3">
    <name type="scientific">Luteibacter flocculans</name>
    <dbReference type="NCBI Taxonomy" id="2780091"/>
    <lineage>
        <taxon>Bacteria</taxon>
        <taxon>Pseudomonadati</taxon>
        <taxon>Pseudomonadota</taxon>
        <taxon>Gammaproteobacteria</taxon>
        <taxon>Lysobacterales</taxon>
        <taxon>Rhodanobacteraceae</taxon>
        <taxon>Luteibacter</taxon>
    </lineage>
</organism>
<dbReference type="Proteomes" id="UP001056681">
    <property type="component" value="Chromosome"/>
</dbReference>
<keyword evidence="1" id="KW-0732">Signal</keyword>
<evidence type="ECO:0000256" key="1">
    <source>
        <dbReference type="SAM" id="SignalP"/>
    </source>
</evidence>
<dbReference type="EMBL" id="CP063231">
    <property type="protein sequence ID" value="URL59055.1"/>
    <property type="molecule type" value="Genomic_DNA"/>
</dbReference>
<evidence type="ECO:0000313" key="2">
    <source>
        <dbReference type="EMBL" id="URL59055.1"/>
    </source>
</evidence>
<reference evidence="2" key="1">
    <citation type="submission" date="2020-10" db="EMBL/GenBank/DDBJ databases">
        <title>Whole-genome sequence of Luteibacter sp. EIF3.</title>
        <authorList>
            <person name="Friedrich I."/>
            <person name="Hertel R."/>
            <person name="Daniel R."/>
        </authorList>
    </citation>
    <scope>NUCLEOTIDE SEQUENCE</scope>
    <source>
        <strain evidence="2">EIF3</strain>
    </source>
</reference>
<protein>
    <submittedName>
        <fullName evidence="2">DUF3757 domain-containing protein</fullName>
    </submittedName>
</protein>
<dbReference type="RefSeq" id="WP_250339701.1">
    <property type="nucleotide sequence ID" value="NZ_CP063231.1"/>
</dbReference>
<gene>
    <name evidence="2" type="ORF">IM816_02750</name>
</gene>
<evidence type="ECO:0000313" key="3">
    <source>
        <dbReference type="Proteomes" id="UP001056681"/>
    </source>
</evidence>
<feature type="chain" id="PRO_5046486386" evidence="1">
    <location>
        <begin position="26"/>
        <end position="132"/>
    </location>
</feature>
<keyword evidence="3" id="KW-1185">Reference proteome</keyword>
<proteinExistence type="predicted"/>
<feature type="signal peptide" evidence="1">
    <location>
        <begin position="1"/>
        <end position="25"/>
    </location>
</feature>